<sequence length="407" mass="46975">MDMHENDKSILLNAVSEHLYTENQLQSAKRKKHYNKKTKYEPYSGRRPALDLFNQQLNNTLQSIYTLVETSARHFIKYVPRMITLQEIDTETSKIHVSHTTPMQEHNQNSPKLMEKTVFRRSPWSHDEQQVELQSVCVAQEIVPLKAEAGDIALEHSRIHLLRCLYQIKKLETSLLSKESKIYKLKNFSKTNSKDQQNCIKMTEFEKKMSNLEIALRSAQKNYQTRRPLDEKKNKIVHFKNCLCTCDFSSEEKQVYKEISFCDHQSEIHVEGMCHNHIICGDICQNMSEHDHWIMGNQLISLDGIRVSSQIYLNGFSSDLTIQANGVSSKTKIYLKGIFLWPNIKLEGSGVHVKIFIDGIFYKPNIILTGIGCRVDIEVKGIFEKPSIDNKGLHCSSKIKVTGILKM</sequence>
<name>A0A6J8EHS8_MYTCO</name>
<evidence type="ECO:0000313" key="1">
    <source>
        <dbReference type="EMBL" id="CAC5419526.1"/>
    </source>
</evidence>
<gene>
    <name evidence="1" type="ORF">MCOR_51854</name>
</gene>
<protein>
    <submittedName>
        <fullName evidence="1">Uncharacterized protein</fullName>
    </submittedName>
</protein>
<accession>A0A6J8EHS8</accession>
<keyword evidence="2" id="KW-1185">Reference proteome</keyword>
<organism evidence="1 2">
    <name type="scientific">Mytilus coruscus</name>
    <name type="common">Sea mussel</name>
    <dbReference type="NCBI Taxonomy" id="42192"/>
    <lineage>
        <taxon>Eukaryota</taxon>
        <taxon>Metazoa</taxon>
        <taxon>Spiralia</taxon>
        <taxon>Lophotrochozoa</taxon>
        <taxon>Mollusca</taxon>
        <taxon>Bivalvia</taxon>
        <taxon>Autobranchia</taxon>
        <taxon>Pteriomorphia</taxon>
        <taxon>Mytilida</taxon>
        <taxon>Mytiloidea</taxon>
        <taxon>Mytilidae</taxon>
        <taxon>Mytilinae</taxon>
        <taxon>Mytilus</taxon>
    </lineage>
</organism>
<dbReference type="Proteomes" id="UP000507470">
    <property type="component" value="Unassembled WGS sequence"/>
</dbReference>
<dbReference type="EMBL" id="CACVKT020009034">
    <property type="protein sequence ID" value="CAC5419526.1"/>
    <property type="molecule type" value="Genomic_DNA"/>
</dbReference>
<proteinExistence type="predicted"/>
<reference evidence="1 2" key="1">
    <citation type="submission" date="2020-06" db="EMBL/GenBank/DDBJ databases">
        <authorList>
            <person name="Li R."/>
            <person name="Bekaert M."/>
        </authorList>
    </citation>
    <scope>NUCLEOTIDE SEQUENCE [LARGE SCALE GENOMIC DNA]</scope>
    <source>
        <strain evidence="2">wild</strain>
    </source>
</reference>
<dbReference type="AlphaFoldDB" id="A0A6J8EHS8"/>
<dbReference type="OrthoDB" id="6058519at2759"/>
<evidence type="ECO:0000313" key="2">
    <source>
        <dbReference type="Proteomes" id="UP000507470"/>
    </source>
</evidence>